<feature type="domain" description="ATP phosphoribosyltransferase catalytic" evidence="8">
    <location>
        <begin position="73"/>
        <end position="201"/>
    </location>
</feature>
<gene>
    <name evidence="9" type="ORF">HYH03_012354</name>
</gene>
<dbReference type="EMBL" id="JAEHOE010000076">
    <property type="protein sequence ID" value="KAG2489128.1"/>
    <property type="molecule type" value="Genomic_DNA"/>
</dbReference>
<comment type="catalytic activity">
    <reaction evidence="1">
        <text>1-(5-phospho-beta-D-ribosyl)-ATP + diphosphate = 5-phospho-alpha-D-ribose 1-diphosphate + ATP</text>
        <dbReference type="Rhea" id="RHEA:18473"/>
        <dbReference type="ChEBI" id="CHEBI:30616"/>
        <dbReference type="ChEBI" id="CHEBI:33019"/>
        <dbReference type="ChEBI" id="CHEBI:58017"/>
        <dbReference type="ChEBI" id="CHEBI:73183"/>
        <dbReference type="EC" id="2.4.2.17"/>
    </reaction>
</comment>
<proteinExistence type="predicted"/>
<evidence type="ECO:0000259" key="8">
    <source>
        <dbReference type="Pfam" id="PF01634"/>
    </source>
</evidence>
<dbReference type="GO" id="GO:0003879">
    <property type="term" value="F:ATP phosphoribosyltransferase activity"/>
    <property type="evidence" value="ECO:0007669"/>
    <property type="project" value="UniProtKB-EC"/>
</dbReference>
<dbReference type="InterPro" id="IPR001348">
    <property type="entry name" value="ATP_PRibTrfase_HisG"/>
</dbReference>
<dbReference type="PANTHER" id="PTHR21403:SF8">
    <property type="entry name" value="ATP PHOSPHORIBOSYLTRANSFERASE"/>
    <property type="match status" value="1"/>
</dbReference>
<evidence type="ECO:0000256" key="1">
    <source>
        <dbReference type="ARBA" id="ARBA00000915"/>
    </source>
</evidence>
<accession>A0A835XU88</accession>
<dbReference type="Proteomes" id="UP000612055">
    <property type="component" value="Unassembled WGS sequence"/>
</dbReference>
<organism evidence="9 10">
    <name type="scientific">Edaphochlamys debaryana</name>
    <dbReference type="NCBI Taxonomy" id="47281"/>
    <lineage>
        <taxon>Eukaryota</taxon>
        <taxon>Viridiplantae</taxon>
        <taxon>Chlorophyta</taxon>
        <taxon>core chlorophytes</taxon>
        <taxon>Chlorophyceae</taxon>
        <taxon>CS clade</taxon>
        <taxon>Chlamydomonadales</taxon>
        <taxon>Chlamydomonadales incertae sedis</taxon>
        <taxon>Edaphochlamys</taxon>
    </lineage>
</organism>
<keyword evidence="6" id="KW-0808">Transferase</keyword>
<dbReference type="NCBIfam" id="TIGR00070">
    <property type="entry name" value="hisG"/>
    <property type="match status" value="1"/>
</dbReference>
<evidence type="ECO:0000256" key="6">
    <source>
        <dbReference type="ARBA" id="ARBA00022679"/>
    </source>
</evidence>
<keyword evidence="7" id="KW-0368">Histidine biosynthesis</keyword>
<dbReference type="AlphaFoldDB" id="A0A835XU88"/>
<reference evidence="9" key="1">
    <citation type="journal article" date="2020" name="bioRxiv">
        <title>Comparative genomics of Chlamydomonas.</title>
        <authorList>
            <person name="Craig R.J."/>
            <person name="Hasan A.R."/>
            <person name="Ness R.W."/>
            <person name="Keightley P.D."/>
        </authorList>
    </citation>
    <scope>NUCLEOTIDE SEQUENCE</scope>
    <source>
        <strain evidence="9">CCAP 11/70</strain>
    </source>
</reference>
<dbReference type="OrthoDB" id="2574at2759"/>
<dbReference type="InterPro" id="IPR013820">
    <property type="entry name" value="ATP_PRibTrfase_cat"/>
</dbReference>
<dbReference type="UniPathway" id="UPA00031">
    <property type="reaction ID" value="UER00006"/>
</dbReference>
<evidence type="ECO:0000256" key="3">
    <source>
        <dbReference type="ARBA" id="ARBA00011946"/>
    </source>
</evidence>
<evidence type="ECO:0000313" key="10">
    <source>
        <dbReference type="Proteomes" id="UP000612055"/>
    </source>
</evidence>
<comment type="pathway">
    <text evidence="2">Amino-acid biosynthesis; L-histidine biosynthesis; L-histidine from 5-phospho-alpha-D-ribose 1-diphosphate: step 1/9.</text>
</comment>
<dbReference type="GO" id="GO:0005737">
    <property type="term" value="C:cytoplasm"/>
    <property type="evidence" value="ECO:0007669"/>
    <property type="project" value="InterPro"/>
</dbReference>
<keyword evidence="5" id="KW-0328">Glycosyltransferase</keyword>
<protein>
    <recommendedName>
        <fullName evidence="3">ATP phosphoribosyltransferase</fullName>
        <ecNumber evidence="3">2.4.2.17</ecNumber>
    </recommendedName>
</protein>
<sequence>MDDEAASPGGAIARAFKSAPRDALRMGLPSKGRMAEDTMDLLKDCALSVYKPNPRQYVAKIPQIPGLEVWFQRASDVVRKLRYGDIDLGIVGADMFEELADGDPDLVVCHEALGFGQCHLALGVPMTGKFASVDSLDKLRSMPDWTAETPLRVVTGYHNIARRFFASKGFKHVVLLSADGALEAAPAMGSADIILDLVGRGAECWAVRGPWRASKPAR</sequence>
<comment type="caution">
    <text evidence="9">The sequence shown here is derived from an EMBL/GenBank/DDBJ whole genome shotgun (WGS) entry which is preliminary data.</text>
</comment>
<keyword evidence="10" id="KW-1185">Reference proteome</keyword>
<evidence type="ECO:0000313" key="9">
    <source>
        <dbReference type="EMBL" id="KAG2489128.1"/>
    </source>
</evidence>
<dbReference type="SUPFAM" id="SSF53850">
    <property type="entry name" value="Periplasmic binding protein-like II"/>
    <property type="match status" value="1"/>
</dbReference>
<dbReference type="GO" id="GO:0000105">
    <property type="term" value="P:L-histidine biosynthetic process"/>
    <property type="evidence" value="ECO:0007669"/>
    <property type="project" value="UniProtKB-UniPathway"/>
</dbReference>
<evidence type="ECO:0000256" key="5">
    <source>
        <dbReference type="ARBA" id="ARBA00022676"/>
    </source>
</evidence>
<dbReference type="Pfam" id="PF01634">
    <property type="entry name" value="HisG"/>
    <property type="match status" value="1"/>
</dbReference>
<dbReference type="EC" id="2.4.2.17" evidence="3"/>
<dbReference type="PANTHER" id="PTHR21403">
    <property type="entry name" value="ATP PHOSPHORIBOSYLTRANSFERASE ATP-PRTASE"/>
    <property type="match status" value="1"/>
</dbReference>
<evidence type="ECO:0000256" key="4">
    <source>
        <dbReference type="ARBA" id="ARBA00022605"/>
    </source>
</evidence>
<name>A0A835XU88_9CHLO</name>
<dbReference type="Gene3D" id="3.40.190.10">
    <property type="entry name" value="Periplasmic binding protein-like II"/>
    <property type="match status" value="2"/>
</dbReference>
<evidence type="ECO:0000256" key="7">
    <source>
        <dbReference type="ARBA" id="ARBA00023102"/>
    </source>
</evidence>
<keyword evidence="4" id="KW-0028">Amino-acid biosynthesis</keyword>
<evidence type="ECO:0000256" key="2">
    <source>
        <dbReference type="ARBA" id="ARBA00004667"/>
    </source>
</evidence>